<dbReference type="InterPro" id="IPR015421">
    <property type="entry name" value="PyrdxlP-dep_Trfase_major"/>
</dbReference>
<dbReference type="InterPro" id="IPR015424">
    <property type="entry name" value="PyrdxlP-dep_Trfase"/>
</dbReference>
<dbReference type="InterPro" id="IPR005814">
    <property type="entry name" value="Aminotrans_3"/>
</dbReference>
<evidence type="ECO:0000313" key="5">
    <source>
        <dbReference type="Proteomes" id="UP000502196"/>
    </source>
</evidence>
<dbReference type="PANTHER" id="PTHR43094:SF1">
    <property type="entry name" value="AMINOTRANSFERASE CLASS-III"/>
    <property type="match status" value="1"/>
</dbReference>
<keyword evidence="4" id="KW-0808">Transferase</keyword>
<evidence type="ECO:0000256" key="2">
    <source>
        <dbReference type="ARBA" id="ARBA00022898"/>
    </source>
</evidence>
<dbReference type="Proteomes" id="UP000502196">
    <property type="component" value="Chromosome"/>
</dbReference>
<name>A0A6F9E1F3_9BACL</name>
<dbReference type="PANTHER" id="PTHR43094">
    <property type="entry name" value="AMINOTRANSFERASE"/>
    <property type="match status" value="1"/>
</dbReference>
<dbReference type="Gene3D" id="3.90.1150.10">
    <property type="entry name" value="Aspartate Aminotransferase, domain 1"/>
    <property type="match status" value="1"/>
</dbReference>
<dbReference type="CDD" id="cd00610">
    <property type="entry name" value="OAT_like"/>
    <property type="match status" value="1"/>
</dbReference>
<dbReference type="PROSITE" id="PS00600">
    <property type="entry name" value="AA_TRANSFER_CLASS_3"/>
    <property type="match status" value="1"/>
</dbReference>
<dbReference type="GO" id="GO:0030170">
    <property type="term" value="F:pyridoxal phosphate binding"/>
    <property type="evidence" value="ECO:0007669"/>
    <property type="project" value="InterPro"/>
</dbReference>
<protein>
    <submittedName>
        <fullName evidence="4">Aspartate aminotransferase family protein</fullName>
    </submittedName>
</protein>
<dbReference type="Gene3D" id="3.40.640.10">
    <property type="entry name" value="Type I PLP-dependent aspartate aminotransferase-like (Major domain)"/>
    <property type="match status" value="1"/>
</dbReference>
<dbReference type="SUPFAM" id="SSF53383">
    <property type="entry name" value="PLP-dependent transferases"/>
    <property type="match status" value="1"/>
</dbReference>
<dbReference type="EMBL" id="LR792683">
    <property type="protein sequence ID" value="CAB3391568.1"/>
    <property type="molecule type" value="Genomic_DNA"/>
</dbReference>
<evidence type="ECO:0000256" key="1">
    <source>
        <dbReference type="ARBA" id="ARBA00008954"/>
    </source>
</evidence>
<evidence type="ECO:0000313" key="4">
    <source>
        <dbReference type="EMBL" id="CAB3391568.1"/>
    </source>
</evidence>
<dbReference type="InterPro" id="IPR049704">
    <property type="entry name" value="Aminotrans_3_PPA_site"/>
</dbReference>
<dbReference type="GO" id="GO:0008483">
    <property type="term" value="F:transaminase activity"/>
    <property type="evidence" value="ECO:0007669"/>
    <property type="project" value="UniProtKB-KW"/>
</dbReference>
<organism evidence="4 5">
    <name type="scientific">Kyrpidia spormannii</name>
    <dbReference type="NCBI Taxonomy" id="2055160"/>
    <lineage>
        <taxon>Bacteria</taxon>
        <taxon>Bacillati</taxon>
        <taxon>Bacillota</taxon>
        <taxon>Bacilli</taxon>
        <taxon>Bacillales</taxon>
        <taxon>Alicyclobacillaceae</taxon>
        <taxon>Kyrpidia</taxon>
    </lineage>
</organism>
<sequence>MGGTALSHVFYRNFHNKYPEISHGHRVYLWDSGGNRYFDGASGALVANLGHGRKDIAEVICAQVEKVAFAHTMRFTSAPLERLGRNINAVLQGEGWYVYPTSGGSEAVETAIKLSRQVQLERGHPERYRILTRRSSYHGNSIGALSASGHASRRQPYGPLLSDAFILVDAPKAHCPGLGTGEPCDCVAPFLAAIDQYGAESIAAMMVEPIGGSARSGFVPHEGYLKSLREIADRYGIILIFDEVMSGFGRTGKVLAADYEGVLPDIVVVAKGLSGGYAPLGAVIANEDIYQAIRAGSGHFVHGFTYSGNPVAAAVGARVIEILQEEGLIDNAAVQGVALRRGLEELCDRYPWISTIRGRGLMQGILFAPIPGLAKLVVDTAWEHGCILYLGSGETEGGDGEHLLAAPPLIINDTEMGEFLDLIAEVLAVVDRRIST</sequence>
<accession>A0A6F9E1F3</accession>
<keyword evidence="2 3" id="KW-0663">Pyridoxal phosphate</keyword>
<dbReference type="AlphaFoldDB" id="A0A6F9E1F3"/>
<evidence type="ECO:0000256" key="3">
    <source>
        <dbReference type="RuleBase" id="RU003560"/>
    </source>
</evidence>
<keyword evidence="4" id="KW-0032">Aminotransferase</keyword>
<dbReference type="Pfam" id="PF00202">
    <property type="entry name" value="Aminotran_3"/>
    <property type="match status" value="1"/>
</dbReference>
<dbReference type="InterPro" id="IPR015422">
    <property type="entry name" value="PyrdxlP-dep_Trfase_small"/>
</dbReference>
<proteinExistence type="inferred from homology"/>
<reference evidence="4 5" key="1">
    <citation type="submission" date="2020-04" db="EMBL/GenBank/DDBJ databases">
        <authorList>
            <person name="Hogendoorn C."/>
        </authorList>
    </citation>
    <scope>NUCLEOTIDE SEQUENCE [LARGE SCALE GENOMIC DNA]</scope>
    <source>
        <strain evidence="4">COOX1</strain>
    </source>
</reference>
<comment type="similarity">
    <text evidence="1 3">Belongs to the class-III pyridoxal-phosphate-dependent aminotransferase family.</text>
</comment>
<gene>
    <name evidence="4" type="ORF">COOX1_0976</name>
</gene>